<evidence type="ECO:0000256" key="1">
    <source>
        <dbReference type="SAM" id="Phobius"/>
    </source>
</evidence>
<sequence>MVLVGVLMNRFFLQKPEVKERAEKIDQWLAMDMIPICVYPVLTAVFMAVIPSEQLWLSLLLPVIKRLLRYVIWRVMRDDFDLVGSTTCSVSHLYHVLFTAMCLQNAKSAESLVAVVMVNSLQMLLNCRDILKDAEKLKRTRKQLQEVTIVLNDVVAAALELATQYQVATFLHRKIPS</sequence>
<evidence type="ECO:0000313" key="2">
    <source>
        <dbReference type="EMBL" id="KAL3659371.1"/>
    </source>
</evidence>
<keyword evidence="3" id="KW-1185">Reference proteome</keyword>
<gene>
    <name evidence="2" type="ORF">V7S43_015642</name>
</gene>
<evidence type="ECO:0000313" key="3">
    <source>
        <dbReference type="Proteomes" id="UP001632037"/>
    </source>
</evidence>
<feature type="transmembrane region" description="Helical" evidence="1">
    <location>
        <begin position="29"/>
        <end position="49"/>
    </location>
</feature>
<keyword evidence="1" id="KW-1133">Transmembrane helix</keyword>
<accession>A0ABD3EYU1</accession>
<comment type="caution">
    <text evidence="2">The sequence shown here is derived from an EMBL/GenBank/DDBJ whole genome shotgun (WGS) entry which is preliminary data.</text>
</comment>
<name>A0ABD3EYU1_9STRA</name>
<reference evidence="2 3" key="1">
    <citation type="submission" date="2024-09" db="EMBL/GenBank/DDBJ databases">
        <title>Genome sequencing and assembly of Phytophthora oleae, isolate VK10A, causative agent of rot of olive drupes.</title>
        <authorList>
            <person name="Conti Taguali S."/>
            <person name="Riolo M."/>
            <person name="La Spada F."/>
            <person name="Cacciola S.O."/>
            <person name="Dionisio G."/>
        </authorList>
    </citation>
    <scope>NUCLEOTIDE SEQUENCE [LARGE SCALE GENOMIC DNA]</scope>
    <source>
        <strain evidence="2 3">VK10A</strain>
    </source>
</reference>
<proteinExistence type="predicted"/>
<organism evidence="2 3">
    <name type="scientific">Phytophthora oleae</name>
    <dbReference type="NCBI Taxonomy" id="2107226"/>
    <lineage>
        <taxon>Eukaryota</taxon>
        <taxon>Sar</taxon>
        <taxon>Stramenopiles</taxon>
        <taxon>Oomycota</taxon>
        <taxon>Peronosporomycetes</taxon>
        <taxon>Peronosporales</taxon>
        <taxon>Peronosporaceae</taxon>
        <taxon>Phytophthora</taxon>
    </lineage>
</organism>
<keyword evidence="1" id="KW-0472">Membrane</keyword>
<protein>
    <submittedName>
        <fullName evidence="2">Uncharacterized protein</fullName>
    </submittedName>
</protein>
<dbReference type="AlphaFoldDB" id="A0ABD3EYU1"/>
<dbReference type="Proteomes" id="UP001632037">
    <property type="component" value="Unassembled WGS sequence"/>
</dbReference>
<dbReference type="EMBL" id="JBIMZQ010000047">
    <property type="protein sequence ID" value="KAL3659371.1"/>
    <property type="molecule type" value="Genomic_DNA"/>
</dbReference>
<keyword evidence="1" id="KW-0812">Transmembrane</keyword>